<dbReference type="EC" id="3.4.13.18" evidence="10"/>
<dbReference type="Pfam" id="PF07687">
    <property type="entry name" value="M20_dimer"/>
    <property type="match status" value="1"/>
</dbReference>
<keyword evidence="3" id="KW-0645">Protease</keyword>
<evidence type="ECO:0000256" key="3">
    <source>
        <dbReference type="ARBA" id="ARBA00022670"/>
    </source>
</evidence>
<keyword evidence="7" id="KW-0482">Metalloprotease</keyword>
<evidence type="ECO:0000256" key="12">
    <source>
        <dbReference type="ARBA" id="ARBA00061423"/>
    </source>
</evidence>
<dbReference type="FunFam" id="3.40.630.10:FF:000015">
    <property type="entry name" value="Aminoacyl-histidine dipeptidase PepD"/>
    <property type="match status" value="1"/>
</dbReference>
<evidence type="ECO:0000256" key="13">
    <source>
        <dbReference type="ARBA" id="ARBA00071271"/>
    </source>
</evidence>
<comment type="cofactor">
    <cofactor evidence="1">
        <name>Co(2+)</name>
        <dbReference type="ChEBI" id="CHEBI:48828"/>
    </cofactor>
</comment>
<dbReference type="AlphaFoldDB" id="A0A9D1KBM9"/>
<evidence type="ECO:0000256" key="4">
    <source>
        <dbReference type="ARBA" id="ARBA00022723"/>
    </source>
</evidence>
<organism evidence="19 20">
    <name type="scientific">Candidatus Caccoplasma intestinavium</name>
    <dbReference type="NCBI Taxonomy" id="2840716"/>
    <lineage>
        <taxon>Bacteria</taxon>
        <taxon>Pseudomonadati</taxon>
        <taxon>Bacteroidota</taxon>
        <taxon>Bacteroidia</taxon>
        <taxon>Bacteroidales</taxon>
        <taxon>Bacteroidaceae</taxon>
        <taxon>Bacteroidaceae incertae sedis</taxon>
        <taxon>Candidatus Caccoplasma</taxon>
    </lineage>
</organism>
<reference evidence="19" key="2">
    <citation type="journal article" date="2021" name="PeerJ">
        <title>Extensive microbial diversity within the chicken gut microbiome revealed by metagenomics and culture.</title>
        <authorList>
            <person name="Gilroy R."/>
            <person name="Ravi A."/>
            <person name="Getino M."/>
            <person name="Pursley I."/>
            <person name="Horton D.L."/>
            <person name="Alikhan N.F."/>
            <person name="Baker D."/>
            <person name="Gharbi K."/>
            <person name="Hall N."/>
            <person name="Watson M."/>
            <person name="Adriaenssens E.M."/>
            <person name="Foster-Nyarko E."/>
            <person name="Jarju S."/>
            <person name="Secka A."/>
            <person name="Antonio M."/>
            <person name="Oren A."/>
            <person name="Chaudhuri R.R."/>
            <person name="La Ragione R."/>
            <person name="Hildebrand F."/>
            <person name="Pallen M.J."/>
        </authorList>
    </citation>
    <scope>NUCLEOTIDE SEQUENCE</scope>
    <source>
        <strain evidence="19">21143</strain>
    </source>
</reference>
<dbReference type="GO" id="GO:0005829">
    <property type="term" value="C:cytosol"/>
    <property type="evidence" value="ECO:0007669"/>
    <property type="project" value="TreeGrafter"/>
</dbReference>
<comment type="caution">
    <text evidence="19">The sequence shown here is derived from an EMBL/GenBank/DDBJ whole genome shotgun (WGS) entry which is preliminary data.</text>
</comment>
<evidence type="ECO:0000313" key="19">
    <source>
        <dbReference type="EMBL" id="HIT38503.1"/>
    </source>
</evidence>
<dbReference type="InterPro" id="IPR001160">
    <property type="entry name" value="Peptidase_M20C"/>
</dbReference>
<gene>
    <name evidence="19" type="ORF">IAD06_00470</name>
</gene>
<evidence type="ECO:0000256" key="1">
    <source>
        <dbReference type="ARBA" id="ARBA00001941"/>
    </source>
</evidence>
<dbReference type="PANTHER" id="PTHR43501">
    <property type="entry name" value="CYTOSOL NON-SPECIFIC DIPEPTIDASE"/>
    <property type="match status" value="1"/>
</dbReference>
<keyword evidence="8" id="KW-0170">Cobalt</keyword>
<evidence type="ECO:0000256" key="2">
    <source>
        <dbReference type="ARBA" id="ARBA00001947"/>
    </source>
</evidence>
<comment type="cofactor">
    <cofactor evidence="2">
        <name>Zn(2+)</name>
        <dbReference type="ChEBI" id="CHEBI:29105"/>
    </cofactor>
</comment>
<evidence type="ECO:0000256" key="14">
    <source>
        <dbReference type="ARBA" id="ARBA00075285"/>
    </source>
</evidence>
<dbReference type="SUPFAM" id="SSF53187">
    <property type="entry name" value="Zn-dependent exopeptidases"/>
    <property type="match status" value="1"/>
</dbReference>
<dbReference type="Proteomes" id="UP000886722">
    <property type="component" value="Unassembled WGS sequence"/>
</dbReference>
<dbReference type="PRINTS" id="PR00934">
    <property type="entry name" value="XHISDIPTASE"/>
</dbReference>
<evidence type="ECO:0000256" key="9">
    <source>
        <dbReference type="ARBA" id="ARBA00036421"/>
    </source>
</evidence>
<dbReference type="FunFam" id="3.40.630.10:FF:000018">
    <property type="entry name" value="Aminoacyl-histidine dipeptidase PepD"/>
    <property type="match status" value="1"/>
</dbReference>
<keyword evidence="5" id="KW-0378">Hydrolase</keyword>
<dbReference type="InterPro" id="IPR002933">
    <property type="entry name" value="Peptidase_M20"/>
</dbReference>
<protein>
    <recommendedName>
        <fullName evidence="13">Cytosol non-specific dipeptidase</fullName>
        <ecNumber evidence="10">3.4.13.18</ecNumber>
    </recommendedName>
    <alternativeName>
        <fullName evidence="16">Aminoacyl-histidine dipeptidase</fullName>
    </alternativeName>
    <alternativeName>
        <fullName evidence="15">Beta-alanyl-histidine dipeptidase</fullName>
    </alternativeName>
    <alternativeName>
        <fullName evidence="14">Carnosinase</fullName>
    </alternativeName>
    <alternativeName>
        <fullName evidence="11">Peptidase D</fullName>
    </alternativeName>
    <alternativeName>
        <fullName evidence="17">Xaa-His dipeptidase</fullName>
    </alternativeName>
</protein>
<evidence type="ECO:0000259" key="18">
    <source>
        <dbReference type="Pfam" id="PF07687"/>
    </source>
</evidence>
<reference evidence="19" key="1">
    <citation type="submission" date="2020-10" db="EMBL/GenBank/DDBJ databases">
        <authorList>
            <person name="Gilroy R."/>
        </authorList>
    </citation>
    <scope>NUCLEOTIDE SEQUENCE</scope>
    <source>
        <strain evidence="19">21143</strain>
    </source>
</reference>
<sequence length="487" mass="53228">MENKISLLQPVEVWRHFEKLCAIPRPSGHLEKVTRYVVEFGRSLGLETIVDTAGNVLIRKPATPGMENLRPVVLQAHLDMVPQKNGTVKHDFEVDPIRPYIDGEWVKAQGTTLGADNGIGLSSILAVLESETLRHGPVEALFTNDEETGMTGANGLKAGFLKGEILLNTDSEQEYEIYVGCAGGINIQASFRYRDEPVNSDNDEAYSITVSGLKGGHSGIDIHLGRANANKLLFRFLKEVVSDYEVRLSSVSGGNMRNAIPREATAIVTLPSDDVPDFMEAVDEYARVLADEYALIEDGLSFKVEKAAMPSTWIPEPVQDDLINAVVACHDGVLRRVPGAPDMIETSSNLAIVQSGDGAIDVTFLARSSSESMKAYLVSMIESTFLLAGARVETSGGYPGWQSDLNSPFLNVAKKVHHDTLGIDPQIMIIHAGLECGIIGEKYPEMEMISFGPTLRHPHSPDEKVEIASVGRYWKFLTALLEDIPEK</sequence>
<evidence type="ECO:0000256" key="10">
    <source>
        <dbReference type="ARBA" id="ARBA00038976"/>
    </source>
</evidence>
<evidence type="ECO:0000256" key="6">
    <source>
        <dbReference type="ARBA" id="ARBA00022833"/>
    </source>
</evidence>
<proteinExistence type="inferred from homology"/>
<dbReference type="InterPro" id="IPR011650">
    <property type="entry name" value="Peptidase_M20_dimer"/>
</dbReference>
<evidence type="ECO:0000256" key="16">
    <source>
        <dbReference type="ARBA" id="ARBA00077688"/>
    </source>
</evidence>
<dbReference type="PANTHER" id="PTHR43501:SF1">
    <property type="entry name" value="CYTOSOL NON-SPECIFIC DIPEPTIDASE"/>
    <property type="match status" value="1"/>
</dbReference>
<evidence type="ECO:0000256" key="8">
    <source>
        <dbReference type="ARBA" id="ARBA00023285"/>
    </source>
</evidence>
<evidence type="ECO:0000256" key="15">
    <source>
        <dbReference type="ARBA" id="ARBA00076004"/>
    </source>
</evidence>
<dbReference type="EMBL" id="DVKT01000003">
    <property type="protein sequence ID" value="HIT38503.1"/>
    <property type="molecule type" value="Genomic_DNA"/>
</dbReference>
<dbReference type="Gene3D" id="3.40.630.10">
    <property type="entry name" value="Zn peptidases"/>
    <property type="match status" value="2"/>
</dbReference>
<keyword evidence="6" id="KW-0862">Zinc</keyword>
<evidence type="ECO:0000256" key="17">
    <source>
        <dbReference type="ARBA" id="ARBA00078074"/>
    </source>
</evidence>
<dbReference type="GO" id="GO:0070573">
    <property type="term" value="F:metallodipeptidase activity"/>
    <property type="evidence" value="ECO:0007669"/>
    <property type="project" value="TreeGrafter"/>
</dbReference>
<comment type="similarity">
    <text evidence="12">Belongs to the peptidase M20C family.</text>
</comment>
<dbReference type="GO" id="GO:0046872">
    <property type="term" value="F:metal ion binding"/>
    <property type="evidence" value="ECO:0007669"/>
    <property type="project" value="UniProtKB-KW"/>
</dbReference>
<comment type="catalytic activity">
    <reaction evidence="9">
        <text>Hydrolysis of dipeptides, preferentially hydrophobic dipeptides including prolyl amino acids.</text>
        <dbReference type="EC" id="3.4.13.18"/>
    </reaction>
</comment>
<evidence type="ECO:0000313" key="20">
    <source>
        <dbReference type="Proteomes" id="UP000886722"/>
    </source>
</evidence>
<keyword evidence="4" id="KW-0479">Metal-binding</keyword>
<evidence type="ECO:0000256" key="7">
    <source>
        <dbReference type="ARBA" id="ARBA00023049"/>
    </source>
</evidence>
<evidence type="ECO:0000256" key="11">
    <source>
        <dbReference type="ARBA" id="ARBA00044252"/>
    </source>
</evidence>
<dbReference type="PIRSF" id="PIRSF016599">
    <property type="entry name" value="Xaa-His_dipept"/>
    <property type="match status" value="1"/>
</dbReference>
<feature type="domain" description="Peptidase M20 dimerisation" evidence="18">
    <location>
        <begin position="210"/>
        <end position="293"/>
    </location>
</feature>
<dbReference type="GO" id="GO:0006508">
    <property type="term" value="P:proteolysis"/>
    <property type="evidence" value="ECO:0007669"/>
    <property type="project" value="UniProtKB-KW"/>
</dbReference>
<dbReference type="CDD" id="cd03890">
    <property type="entry name" value="M20_pepD"/>
    <property type="match status" value="1"/>
</dbReference>
<dbReference type="NCBIfam" id="TIGR01893">
    <property type="entry name" value="aa-his-dipept"/>
    <property type="match status" value="1"/>
</dbReference>
<dbReference type="Pfam" id="PF01546">
    <property type="entry name" value="Peptidase_M20"/>
    <property type="match status" value="1"/>
</dbReference>
<accession>A0A9D1KBM9</accession>
<name>A0A9D1KBM9_9BACT</name>
<evidence type="ECO:0000256" key="5">
    <source>
        <dbReference type="ARBA" id="ARBA00022801"/>
    </source>
</evidence>